<comment type="caution">
    <text evidence="6">The sequence shown here is derived from an EMBL/GenBank/DDBJ whole genome shotgun (WGS) entry which is preliminary data.</text>
</comment>
<dbReference type="PROSITE" id="PS51063">
    <property type="entry name" value="HTH_CRP_2"/>
    <property type="match status" value="1"/>
</dbReference>
<dbReference type="Pfam" id="PF13545">
    <property type="entry name" value="HTH_Crp_2"/>
    <property type="match status" value="1"/>
</dbReference>
<dbReference type="PANTHER" id="PTHR24567:SF26">
    <property type="entry name" value="REGULATORY PROTEIN YEIL"/>
    <property type="match status" value="1"/>
</dbReference>
<accession>A0ABX0UB49</accession>
<dbReference type="InterPro" id="IPR000595">
    <property type="entry name" value="cNMP-bd_dom"/>
</dbReference>
<dbReference type="InterPro" id="IPR018490">
    <property type="entry name" value="cNMP-bd_dom_sf"/>
</dbReference>
<evidence type="ECO:0000313" key="7">
    <source>
        <dbReference type="Proteomes" id="UP000745859"/>
    </source>
</evidence>
<keyword evidence="2" id="KW-0238">DNA-binding</keyword>
<dbReference type="InterPro" id="IPR036390">
    <property type="entry name" value="WH_DNA-bd_sf"/>
</dbReference>
<dbReference type="SUPFAM" id="SSF46785">
    <property type="entry name" value="Winged helix' DNA-binding domain"/>
    <property type="match status" value="1"/>
</dbReference>
<dbReference type="Pfam" id="PF00027">
    <property type="entry name" value="cNMP_binding"/>
    <property type="match status" value="1"/>
</dbReference>
<dbReference type="SMART" id="SM00419">
    <property type="entry name" value="HTH_CRP"/>
    <property type="match status" value="1"/>
</dbReference>
<evidence type="ECO:0000259" key="4">
    <source>
        <dbReference type="PROSITE" id="PS50042"/>
    </source>
</evidence>
<feature type="domain" description="Cyclic nucleotide-binding" evidence="4">
    <location>
        <begin position="13"/>
        <end position="117"/>
    </location>
</feature>
<proteinExistence type="predicted"/>
<dbReference type="PANTHER" id="PTHR24567">
    <property type="entry name" value="CRP FAMILY TRANSCRIPTIONAL REGULATORY PROTEIN"/>
    <property type="match status" value="1"/>
</dbReference>
<dbReference type="Gene3D" id="1.10.10.10">
    <property type="entry name" value="Winged helix-like DNA-binding domain superfamily/Winged helix DNA-binding domain"/>
    <property type="match status" value="1"/>
</dbReference>
<protein>
    <submittedName>
        <fullName evidence="6">CRP-like cAMP-binding protein</fullName>
    </submittedName>
</protein>
<dbReference type="RefSeq" id="WP_167189353.1">
    <property type="nucleotide sequence ID" value="NZ_JAASQL010000004.1"/>
</dbReference>
<name>A0ABX0UB49_9FLAO</name>
<keyword evidence="7" id="KW-1185">Reference proteome</keyword>
<evidence type="ECO:0000313" key="6">
    <source>
        <dbReference type="EMBL" id="NIJ46049.1"/>
    </source>
</evidence>
<dbReference type="InterPro" id="IPR012318">
    <property type="entry name" value="HTH_CRP"/>
</dbReference>
<reference evidence="6 7" key="1">
    <citation type="submission" date="2020-03" db="EMBL/GenBank/DDBJ databases">
        <title>Genomic Encyclopedia of Type Strains, Phase IV (KMG-IV): sequencing the most valuable type-strain genomes for metagenomic binning, comparative biology and taxonomic classification.</title>
        <authorList>
            <person name="Goeker M."/>
        </authorList>
    </citation>
    <scope>NUCLEOTIDE SEQUENCE [LARGE SCALE GENOMIC DNA]</scope>
    <source>
        <strain evidence="6 7">DSM 101599</strain>
    </source>
</reference>
<evidence type="ECO:0000256" key="2">
    <source>
        <dbReference type="ARBA" id="ARBA00023125"/>
    </source>
</evidence>
<evidence type="ECO:0000256" key="1">
    <source>
        <dbReference type="ARBA" id="ARBA00023015"/>
    </source>
</evidence>
<sequence>MSKQLWFVENVNLFGKLCPHKFKEYASCHQFLNFKKNEYVYFSADRANKLFLIQSGKIKIGYYTAEGDEVIKAILSKGQVFGEKALLGQDTRSEFAKVLNSSTTVCPIEVATLHDLMKDNQNFALNIYKFINYRIKKLERRLEILMFKDCKTRVTEFLTDLSNDFGVVNKSNQTIEIEHPYTQKDIANLIGASRPSLNIILNELKEEGQIEFTRTKIILKKSLSVS</sequence>
<evidence type="ECO:0000256" key="3">
    <source>
        <dbReference type="ARBA" id="ARBA00023163"/>
    </source>
</evidence>
<dbReference type="EMBL" id="JAASQL010000004">
    <property type="protein sequence ID" value="NIJ46049.1"/>
    <property type="molecule type" value="Genomic_DNA"/>
</dbReference>
<dbReference type="SMART" id="SM00100">
    <property type="entry name" value="cNMP"/>
    <property type="match status" value="1"/>
</dbReference>
<evidence type="ECO:0000259" key="5">
    <source>
        <dbReference type="PROSITE" id="PS51063"/>
    </source>
</evidence>
<keyword evidence="3" id="KW-0804">Transcription</keyword>
<dbReference type="Proteomes" id="UP000745859">
    <property type="component" value="Unassembled WGS sequence"/>
</dbReference>
<gene>
    <name evidence="6" type="ORF">FHR24_002527</name>
</gene>
<dbReference type="PROSITE" id="PS50042">
    <property type="entry name" value="CNMP_BINDING_3"/>
    <property type="match status" value="1"/>
</dbReference>
<dbReference type="InterPro" id="IPR014710">
    <property type="entry name" value="RmlC-like_jellyroll"/>
</dbReference>
<dbReference type="Gene3D" id="2.60.120.10">
    <property type="entry name" value="Jelly Rolls"/>
    <property type="match status" value="1"/>
</dbReference>
<dbReference type="InterPro" id="IPR036388">
    <property type="entry name" value="WH-like_DNA-bd_sf"/>
</dbReference>
<feature type="domain" description="HTH crp-type" evidence="5">
    <location>
        <begin position="148"/>
        <end position="223"/>
    </location>
</feature>
<dbReference type="CDD" id="cd00038">
    <property type="entry name" value="CAP_ED"/>
    <property type="match status" value="1"/>
</dbReference>
<dbReference type="InterPro" id="IPR050397">
    <property type="entry name" value="Env_Response_Regulators"/>
</dbReference>
<dbReference type="SUPFAM" id="SSF51206">
    <property type="entry name" value="cAMP-binding domain-like"/>
    <property type="match status" value="1"/>
</dbReference>
<organism evidence="6 7">
    <name type="scientific">Wenyingzhuangia heitensis</name>
    <dbReference type="NCBI Taxonomy" id="1487859"/>
    <lineage>
        <taxon>Bacteria</taxon>
        <taxon>Pseudomonadati</taxon>
        <taxon>Bacteroidota</taxon>
        <taxon>Flavobacteriia</taxon>
        <taxon>Flavobacteriales</taxon>
        <taxon>Flavobacteriaceae</taxon>
        <taxon>Wenyingzhuangia</taxon>
    </lineage>
</organism>
<keyword evidence="1" id="KW-0805">Transcription regulation</keyword>